<dbReference type="InterPro" id="IPR025748">
    <property type="entry name" value="PrcB_C_dom"/>
</dbReference>
<dbReference type="Proteomes" id="UP001197875">
    <property type="component" value="Unassembled WGS sequence"/>
</dbReference>
<evidence type="ECO:0000313" key="2">
    <source>
        <dbReference type="EMBL" id="MCC2188443.1"/>
    </source>
</evidence>
<dbReference type="Pfam" id="PF14343">
    <property type="entry name" value="PrcB_C"/>
    <property type="match status" value="1"/>
</dbReference>
<reference evidence="2 3" key="1">
    <citation type="submission" date="2021-10" db="EMBL/GenBank/DDBJ databases">
        <title>Anaerobic single-cell dispensing facilitates the cultivation of human gut bacteria.</title>
        <authorList>
            <person name="Afrizal A."/>
        </authorList>
    </citation>
    <scope>NUCLEOTIDE SEQUENCE [LARGE SCALE GENOMIC DNA]</scope>
    <source>
        <strain evidence="2 3">CLA-AA-H277</strain>
    </source>
</reference>
<dbReference type="RefSeq" id="WP_178046452.1">
    <property type="nucleotide sequence ID" value="NZ_JAJEPR010000001.1"/>
</dbReference>
<comment type="caution">
    <text evidence="2">The sequence shown here is derived from an EMBL/GenBank/DDBJ whole genome shotgun (WGS) entry which is preliminary data.</text>
</comment>
<accession>A0AAE3J4H4</accession>
<dbReference type="EMBL" id="JAJEPR010000001">
    <property type="protein sequence ID" value="MCC2188443.1"/>
    <property type="molecule type" value="Genomic_DNA"/>
</dbReference>
<dbReference type="AlphaFoldDB" id="A0AAE3J4H4"/>
<dbReference type="GO" id="GO:0008233">
    <property type="term" value="F:peptidase activity"/>
    <property type="evidence" value="ECO:0007669"/>
    <property type="project" value="UniProtKB-KW"/>
</dbReference>
<evidence type="ECO:0000313" key="3">
    <source>
        <dbReference type="Proteomes" id="UP001197875"/>
    </source>
</evidence>
<keyword evidence="2" id="KW-0645">Protease</keyword>
<dbReference type="GO" id="GO:0006508">
    <property type="term" value="P:proteolysis"/>
    <property type="evidence" value="ECO:0007669"/>
    <property type="project" value="UniProtKB-KW"/>
</dbReference>
<organism evidence="2 3">
    <name type="scientific">Fusicatenibacter faecihominis</name>
    <dbReference type="NCBI Taxonomy" id="2881276"/>
    <lineage>
        <taxon>Bacteria</taxon>
        <taxon>Bacillati</taxon>
        <taxon>Bacillota</taxon>
        <taxon>Clostridia</taxon>
        <taxon>Lachnospirales</taxon>
        <taxon>Lachnospiraceae</taxon>
        <taxon>Fusicatenibacter</taxon>
    </lineage>
</organism>
<proteinExistence type="predicted"/>
<name>A0AAE3J4H4_9FIRM</name>
<protein>
    <submittedName>
        <fullName evidence="2">Protease complex subunit PrcB family protein</fullName>
    </submittedName>
</protein>
<feature type="domain" description="PrcB C-terminal" evidence="1">
    <location>
        <begin position="71"/>
        <end position="128"/>
    </location>
</feature>
<gene>
    <name evidence="2" type="ORF">LKD71_01165</name>
</gene>
<sequence>MKKWLTWLFTLSLGLTLLLAGCTLTEKKEITGEPLDFTVVPAEDVPDELKTILEANKESEMMISYRIGDYLYIIRGYGKQETGGCSIAVDQLILAEDGIHFSSTLMGPDAGEEIPKEPSCPYVVVKLPWLEQEVFFD</sequence>
<keyword evidence="3" id="KW-1185">Reference proteome</keyword>
<evidence type="ECO:0000259" key="1">
    <source>
        <dbReference type="Pfam" id="PF14343"/>
    </source>
</evidence>
<dbReference type="PROSITE" id="PS51257">
    <property type="entry name" value="PROKAR_LIPOPROTEIN"/>
    <property type="match status" value="1"/>
</dbReference>
<keyword evidence="2" id="KW-0378">Hydrolase</keyword>